<evidence type="ECO:0000313" key="1">
    <source>
        <dbReference type="EMBL" id="CAB4715061.1"/>
    </source>
</evidence>
<dbReference type="EMBL" id="CAFBQF010000136">
    <property type="protein sequence ID" value="CAB5057551.1"/>
    <property type="molecule type" value="Genomic_DNA"/>
</dbReference>
<dbReference type="EMBL" id="CAFBMD010000138">
    <property type="protein sequence ID" value="CAB4907265.1"/>
    <property type="molecule type" value="Genomic_DNA"/>
</dbReference>
<sequence>MSATNQDFFSASTASVHLVPAQEIAWPSLGVSPDVMPEIVGFVAMSGARGISFVARTLSSPFLFIPVTSHSKNWPASAWVTTMFGVLCPEMREGEVH</sequence>
<reference evidence="3" key="1">
    <citation type="submission" date="2020-05" db="EMBL/GenBank/DDBJ databases">
        <authorList>
            <person name="Chiriac C."/>
            <person name="Salcher M."/>
            <person name="Ghai R."/>
            <person name="Kavagutti S V."/>
        </authorList>
    </citation>
    <scope>NUCLEOTIDE SEQUENCE</scope>
</reference>
<dbReference type="EMBL" id="CAEZXW010000123">
    <property type="protein sequence ID" value="CAB4715061.1"/>
    <property type="molecule type" value="Genomic_DNA"/>
</dbReference>
<gene>
    <name evidence="1" type="ORF">UFOPK2593_01368</name>
    <name evidence="2" type="ORF">UFOPK3492_01272</name>
    <name evidence="3" type="ORF">UFOPK4234_01470</name>
    <name evidence="4" type="ORF">UFOPK4295_01612</name>
</gene>
<dbReference type="AlphaFoldDB" id="A0A6J7SNB0"/>
<name>A0A6J7SNB0_9ZZZZ</name>
<proteinExistence type="predicted"/>
<evidence type="ECO:0000313" key="3">
    <source>
        <dbReference type="EMBL" id="CAB5042362.1"/>
    </source>
</evidence>
<accession>A0A6J7SNB0</accession>
<dbReference type="EMBL" id="CAFBQA010000116">
    <property type="protein sequence ID" value="CAB5042362.1"/>
    <property type="molecule type" value="Genomic_DNA"/>
</dbReference>
<evidence type="ECO:0000313" key="2">
    <source>
        <dbReference type="EMBL" id="CAB4907265.1"/>
    </source>
</evidence>
<organism evidence="3">
    <name type="scientific">freshwater metagenome</name>
    <dbReference type="NCBI Taxonomy" id="449393"/>
    <lineage>
        <taxon>unclassified sequences</taxon>
        <taxon>metagenomes</taxon>
        <taxon>ecological metagenomes</taxon>
    </lineage>
</organism>
<protein>
    <submittedName>
        <fullName evidence="3">Unannotated protein</fullName>
    </submittedName>
</protein>
<evidence type="ECO:0000313" key="4">
    <source>
        <dbReference type="EMBL" id="CAB5057551.1"/>
    </source>
</evidence>